<evidence type="ECO:0000256" key="2">
    <source>
        <dbReference type="ARBA" id="ARBA00023015"/>
    </source>
</evidence>
<evidence type="ECO:0000259" key="6">
    <source>
        <dbReference type="PROSITE" id="PS50066"/>
    </source>
</evidence>
<dbReference type="Gene3D" id="3.40.1810.10">
    <property type="entry name" value="Transcription factor, MADS-box"/>
    <property type="match status" value="1"/>
</dbReference>
<dbReference type="AlphaFoldDB" id="A0A811NX04"/>
<dbReference type="SUPFAM" id="SSF55455">
    <property type="entry name" value="SRF-like"/>
    <property type="match status" value="1"/>
</dbReference>
<sequence length="498" mass="53233">MPRGKIEMSLIGDARDRAKAFARRKAGLVKKAKELTKLCDVDIALVVCSGLDGGGAPAVWESDPGVVIDSYRRLPADKRAKHTYLDYVNGQLGKEERRLDKKRRQGLKALACPGEARQKALGVADNDGQQLGQQVSSDAVVPVSVGQGNGPPFVGGDDLDDIQAWVDELMWDGAEPLPLNNASMMQPASGVIQYNNGNDVDMLSNHQCQAQMPPGNGENGYGSQLPWHAYQPDTTVSYPDHGFPCTGNNYGDMGEYSDMPVPSNADAYDGWYDQAWWGADESSCDAAVAVLPSAASYPSLDIAVNPAYMPPQHEHPSMGIGSLMDAGGHEYETGCLADYLQCPDASQHFGPLHYLSDMAQGISYCDDLEAGGCSSGRAQLFAQSHSCSGTPQFSGSEQSQSDVNSGRAQLLNQSHSCYGTPQFSGSEQSQSDVGHQYRDPGVQHFWVMEGPPGSTDVATASARARGGGTWANSGGLYRPWIKLTGSEPLVLSISICSR</sequence>
<dbReference type="PANTHER" id="PTHR48019">
    <property type="entry name" value="SERUM RESPONSE FACTOR HOMOLOG"/>
    <property type="match status" value="1"/>
</dbReference>
<dbReference type="GO" id="GO:0000987">
    <property type="term" value="F:cis-regulatory region sequence-specific DNA binding"/>
    <property type="evidence" value="ECO:0007669"/>
    <property type="project" value="InterPro"/>
</dbReference>
<comment type="caution">
    <text evidence="7">The sequence shown here is derived from an EMBL/GenBank/DDBJ whole genome shotgun (WGS) entry which is preliminary data.</text>
</comment>
<dbReference type="GO" id="GO:0000981">
    <property type="term" value="F:DNA-binding transcription factor activity, RNA polymerase II-specific"/>
    <property type="evidence" value="ECO:0007669"/>
    <property type="project" value="InterPro"/>
</dbReference>
<dbReference type="EMBL" id="CAJGYO010000005">
    <property type="protein sequence ID" value="CAD6228543.1"/>
    <property type="molecule type" value="Genomic_DNA"/>
</dbReference>
<dbReference type="CDD" id="cd00266">
    <property type="entry name" value="MADS_SRF_like"/>
    <property type="match status" value="1"/>
</dbReference>
<keyword evidence="8" id="KW-1185">Reference proteome</keyword>
<evidence type="ECO:0000256" key="5">
    <source>
        <dbReference type="ARBA" id="ARBA00023242"/>
    </source>
</evidence>
<accession>A0A811NX04</accession>
<dbReference type="InterPro" id="IPR036879">
    <property type="entry name" value="TF_MADSbox_sf"/>
</dbReference>
<name>A0A811NX04_9POAL</name>
<protein>
    <recommendedName>
        <fullName evidence="6">MADS-box domain-containing protein</fullName>
    </recommendedName>
</protein>
<keyword evidence="2" id="KW-0805">Transcription regulation</keyword>
<evidence type="ECO:0000256" key="4">
    <source>
        <dbReference type="ARBA" id="ARBA00023163"/>
    </source>
</evidence>
<evidence type="ECO:0000313" key="8">
    <source>
        <dbReference type="Proteomes" id="UP000604825"/>
    </source>
</evidence>
<organism evidence="7 8">
    <name type="scientific">Miscanthus lutarioriparius</name>
    <dbReference type="NCBI Taxonomy" id="422564"/>
    <lineage>
        <taxon>Eukaryota</taxon>
        <taxon>Viridiplantae</taxon>
        <taxon>Streptophyta</taxon>
        <taxon>Embryophyta</taxon>
        <taxon>Tracheophyta</taxon>
        <taxon>Spermatophyta</taxon>
        <taxon>Magnoliopsida</taxon>
        <taxon>Liliopsida</taxon>
        <taxon>Poales</taxon>
        <taxon>Poaceae</taxon>
        <taxon>PACMAD clade</taxon>
        <taxon>Panicoideae</taxon>
        <taxon>Andropogonodae</taxon>
        <taxon>Andropogoneae</taxon>
        <taxon>Saccharinae</taxon>
        <taxon>Miscanthus</taxon>
    </lineage>
</organism>
<dbReference type="Proteomes" id="UP000604825">
    <property type="component" value="Unassembled WGS sequence"/>
</dbReference>
<dbReference type="Pfam" id="PF00319">
    <property type="entry name" value="SRF-TF"/>
    <property type="match status" value="1"/>
</dbReference>
<feature type="domain" description="MADS-box" evidence="6">
    <location>
        <begin position="1"/>
        <end position="49"/>
    </location>
</feature>
<dbReference type="PRINTS" id="PR00404">
    <property type="entry name" value="MADSDOMAIN"/>
</dbReference>
<dbReference type="InterPro" id="IPR033897">
    <property type="entry name" value="SRF-like_MADS-box"/>
</dbReference>
<evidence type="ECO:0000256" key="1">
    <source>
        <dbReference type="ARBA" id="ARBA00004123"/>
    </source>
</evidence>
<dbReference type="GO" id="GO:0046983">
    <property type="term" value="F:protein dimerization activity"/>
    <property type="evidence" value="ECO:0007669"/>
    <property type="project" value="InterPro"/>
</dbReference>
<dbReference type="GO" id="GO:0045944">
    <property type="term" value="P:positive regulation of transcription by RNA polymerase II"/>
    <property type="evidence" value="ECO:0007669"/>
    <property type="project" value="InterPro"/>
</dbReference>
<keyword evidence="3" id="KW-0238">DNA-binding</keyword>
<gene>
    <name evidence="7" type="ORF">NCGR_LOCUS19310</name>
</gene>
<dbReference type="InterPro" id="IPR050142">
    <property type="entry name" value="MADS-box/MEF2_TF"/>
</dbReference>
<dbReference type="PROSITE" id="PS50066">
    <property type="entry name" value="MADS_BOX_2"/>
    <property type="match status" value="1"/>
</dbReference>
<evidence type="ECO:0000313" key="7">
    <source>
        <dbReference type="EMBL" id="CAD6228543.1"/>
    </source>
</evidence>
<dbReference type="GO" id="GO:0005634">
    <property type="term" value="C:nucleus"/>
    <property type="evidence" value="ECO:0007669"/>
    <property type="project" value="UniProtKB-SubCell"/>
</dbReference>
<keyword evidence="5" id="KW-0539">Nucleus</keyword>
<dbReference type="OrthoDB" id="605507at2759"/>
<dbReference type="SMART" id="SM00432">
    <property type="entry name" value="MADS"/>
    <property type="match status" value="1"/>
</dbReference>
<comment type="subcellular location">
    <subcellularLocation>
        <location evidence="1">Nucleus</location>
    </subcellularLocation>
</comment>
<dbReference type="InterPro" id="IPR002100">
    <property type="entry name" value="TF_MADSbox"/>
</dbReference>
<reference evidence="7" key="1">
    <citation type="submission" date="2020-10" db="EMBL/GenBank/DDBJ databases">
        <authorList>
            <person name="Han B."/>
            <person name="Lu T."/>
            <person name="Zhao Q."/>
            <person name="Huang X."/>
            <person name="Zhao Y."/>
        </authorList>
    </citation>
    <scope>NUCLEOTIDE SEQUENCE</scope>
</reference>
<proteinExistence type="predicted"/>
<evidence type="ECO:0000256" key="3">
    <source>
        <dbReference type="ARBA" id="ARBA00023125"/>
    </source>
</evidence>
<keyword evidence="4" id="KW-0804">Transcription</keyword>